<reference evidence="3" key="1">
    <citation type="journal article" date="2019" name="Int. J. Syst. Evol. Microbiol.">
        <title>The Global Catalogue of Microorganisms (GCM) 10K type strain sequencing project: providing services to taxonomists for standard genome sequencing and annotation.</title>
        <authorList>
            <consortium name="The Broad Institute Genomics Platform"/>
            <consortium name="The Broad Institute Genome Sequencing Center for Infectious Disease"/>
            <person name="Wu L."/>
            <person name="Ma J."/>
        </authorList>
    </citation>
    <scope>NUCLEOTIDE SEQUENCE [LARGE SCALE GENOMIC DNA]</scope>
    <source>
        <strain evidence="3">CGMCC 4.7106</strain>
    </source>
</reference>
<feature type="transmembrane region" description="Helical" evidence="1">
    <location>
        <begin position="104"/>
        <end position="121"/>
    </location>
</feature>
<gene>
    <name evidence="2" type="ORF">ACFSSA_07150</name>
</gene>
<sequence length="126" mass="13699">MVYKGRILVLICVILGLVLAAYALRETGGAGWMPGCFFRKATGFDCPGCGMTRGTYAFLNGRFLEGFLFNPVGIVLLPLGMIGVGLEVIGWARGKPLPVRLSPGRWGAGIIAGIVITWWIARNIWW</sequence>
<protein>
    <submittedName>
        <fullName evidence="2">DUF2752 domain-containing protein</fullName>
    </submittedName>
</protein>
<comment type="caution">
    <text evidence="2">The sequence shown here is derived from an EMBL/GenBank/DDBJ whole genome shotgun (WGS) entry which is preliminary data.</text>
</comment>
<feature type="transmembrane region" description="Helical" evidence="1">
    <location>
        <begin position="68"/>
        <end position="92"/>
    </location>
</feature>
<keyword evidence="1" id="KW-0812">Transmembrane</keyword>
<accession>A0ABW5D6R9</accession>
<name>A0ABW5D6R9_9BACT</name>
<evidence type="ECO:0000313" key="2">
    <source>
        <dbReference type="EMBL" id="MFD2256445.1"/>
    </source>
</evidence>
<dbReference type="Pfam" id="PF10825">
    <property type="entry name" value="DUF2752"/>
    <property type="match status" value="1"/>
</dbReference>
<evidence type="ECO:0000313" key="3">
    <source>
        <dbReference type="Proteomes" id="UP001597375"/>
    </source>
</evidence>
<organism evidence="2 3">
    <name type="scientific">Luteolibacter algae</name>
    <dbReference type="NCBI Taxonomy" id="454151"/>
    <lineage>
        <taxon>Bacteria</taxon>
        <taxon>Pseudomonadati</taxon>
        <taxon>Verrucomicrobiota</taxon>
        <taxon>Verrucomicrobiia</taxon>
        <taxon>Verrucomicrobiales</taxon>
        <taxon>Verrucomicrobiaceae</taxon>
        <taxon>Luteolibacter</taxon>
    </lineage>
</organism>
<keyword evidence="1" id="KW-1133">Transmembrane helix</keyword>
<keyword evidence="3" id="KW-1185">Reference proteome</keyword>
<dbReference type="Proteomes" id="UP001597375">
    <property type="component" value="Unassembled WGS sequence"/>
</dbReference>
<dbReference type="InterPro" id="IPR021215">
    <property type="entry name" value="DUF2752"/>
</dbReference>
<keyword evidence="1" id="KW-0472">Membrane</keyword>
<dbReference type="EMBL" id="JBHUIT010000008">
    <property type="protein sequence ID" value="MFD2256445.1"/>
    <property type="molecule type" value="Genomic_DNA"/>
</dbReference>
<evidence type="ECO:0000256" key="1">
    <source>
        <dbReference type="SAM" id="Phobius"/>
    </source>
</evidence>
<dbReference type="RefSeq" id="WP_386819679.1">
    <property type="nucleotide sequence ID" value="NZ_JBHUIT010000008.1"/>
</dbReference>
<proteinExistence type="predicted"/>